<proteinExistence type="predicted"/>
<evidence type="ECO:0000259" key="1">
    <source>
        <dbReference type="Pfam" id="PF13191"/>
    </source>
</evidence>
<dbReference type="InterPro" id="IPR027417">
    <property type="entry name" value="P-loop_NTPase"/>
</dbReference>
<dbReference type="Proteomes" id="UP000294927">
    <property type="component" value="Unassembled WGS sequence"/>
</dbReference>
<dbReference type="Pfam" id="PF13191">
    <property type="entry name" value="AAA_16"/>
    <property type="match status" value="1"/>
</dbReference>
<evidence type="ECO:0000313" key="3">
    <source>
        <dbReference type="Proteomes" id="UP000294927"/>
    </source>
</evidence>
<dbReference type="AlphaFoldDB" id="A0A4R7URD3"/>
<keyword evidence="3" id="KW-1185">Reference proteome</keyword>
<sequence length="685" mass="73969">MLVTIAARDYAYENGTFFAAIDDQVAAVAEWLADPDLGDRAFTEEERRHLSPVNRREVYDFVAEHDLHELDLDDVLVLYVTGHGRRRPSGTHFLCVPDTDEERMLATAVRTSDLVAAVLDSEAEHVLVIVDSCGSGALDHELSGLVQDLSESRRRLRTLAVVTSAQFDQNPRIGEFARVLRTFRERLRTAAGIDRDLLTFDEFAAELAAAARHHGDVLTPVQVWPRPGHGSDPTPCLPNPAYRHWERLLEPAREQLAPPGAVTAGYWLDRASGRMSADDLGWYFTGRREPLTRLTGFLRDGTGVLVVTGGTGTGKSAVVSSVVMLSDPLFRDDERYVAAVESMPEAGLHDVAEGAVDVAVLARNKAAGRIAVEILAALDNRDRHSSATPTDVVSAIDELRGHLLARPGPVTVVVDGLDEAVHPTGVVVEVLGPLARLVRPDGARAVRLVVGVRSERPTPGHDSAPAALVELLRHVATAGGEAAPVVLRVDEEPGVTTDIVGYVTRLLLADGDSPYRGDPDAAARAAAVVAAHVTPSFLDARIAAAWLRDRPGIQDLDAPDWLATLADGTCGLLRDDLAVVAEHTGLSAERLLAVLRASAFALGSGLPWSDVWPAVSAAVMDIDVALLEDVWDVGAYIETIRNSRLNGYLVADVEDERIVYRPSHERLAEVLRDDPRSLLRGGDDD</sequence>
<reference evidence="2 3" key="1">
    <citation type="submission" date="2019-03" db="EMBL/GenBank/DDBJ databases">
        <title>Genomic Encyclopedia of Archaeal and Bacterial Type Strains, Phase II (KMG-II): from individual species to whole genera.</title>
        <authorList>
            <person name="Goeker M."/>
        </authorList>
    </citation>
    <scope>NUCLEOTIDE SEQUENCE [LARGE SCALE GENOMIC DNA]</scope>
    <source>
        <strain evidence="2 3">DSM 45499</strain>
    </source>
</reference>
<organism evidence="2 3">
    <name type="scientific">Actinophytocola oryzae</name>
    <dbReference type="NCBI Taxonomy" id="502181"/>
    <lineage>
        <taxon>Bacteria</taxon>
        <taxon>Bacillati</taxon>
        <taxon>Actinomycetota</taxon>
        <taxon>Actinomycetes</taxon>
        <taxon>Pseudonocardiales</taxon>
        <taxon>Pseudonocardiaceae</taxon>
    </lineage>
</organism>
<dbReference type="EMBL" id="SOCP01000030">
    <property type="protein sequence ID" value="TDV36830.1"/>
    <property type="molecule type" value="Genomic_DNA"/>
</dbReference>
<evidence type="ECO:0000313" key="2">
    <source>
        <dbReference type="EMBL" id="TDV36830.1"/>
    </source>
</evidence>
<accession>A0A4R7URD3</accession>
<dbReference type="InterPro" id="IPR041664">
    <property type="entry name" value="AAA_16"/>
</dbReference>
<dbReference type="Gene3D" id="3.40.50.300">
    <property type="entry name" value="P-loop containing nucleotide triphosphate hydrolases"/>
    <property type="match status" value="1"/>
</dbReference>
<feature type="domain" description="Orc1-like AAA ATPase" evidence="1">
    <location>
        <begin position="284"/>
        <end position="424"/>
    </location>
</feature>
<name>A0A4R7URD3_9PSEU</name>
<comment type="caution">
    <text evidence="2">The sequence shown here is derived from an EMBL/GenBank/DDBJ whole genome shotgun (WGS) entry which is preliminary data.</text>
</comment>
<protein>
    <recommendedName>
        <fullName evidence="1">Orc1-like AAA ATPase domain-containing protein</fullName>
    </recommendedName>
</protein>
<gene>
    <name evidence="2" type="ORF">CLV71_13036</name>
</gene>